<evidence type="ECO:0000313" key="1">
    <source>
        <dbReference type="EMBL" id="ATL65101.1"/>
    </source>
</evidence>
<evidence type="ECO:0000313" key="2">
    <source>
        <dbReference type="Proteomes" id="UP000221961"/>
    </source>
</evidence>
<name>A0A291RC41_9NOCA</name>
<dbReference type="GeneID" id="88356115"/>
<sequence length="108" mass="11744">MTMVIGAAGLDAVRAAHPGVGFMTGCVRREDSDDEYGVDGMTMTCVTEDQVAVVMFDIAQRLAASDGDGDDPGAIRDHLVALAEGQRRRIWRDGQVWVGWPNLRLTRP</sequence>
<gene>
    <name evidence="1" type="ORF">CRH09_01515</name>
</gene>
<dbReference type="KEGG" id="ntp:CRH09_01515"/>
<reference evidence="1 2" key="1">
    <citation type="submission" date="2017-10" db="EMBL/GenBank/DDBJ databases">
        <title>Comparative genomics between pathogenic Norcardia.</title>
        <authorList>
            <person name="Zeng L."/>
        </authorList>
    </citation>
    <scope>NUCLEOTIDE SEQUENCE [LARGE SCALE GENOMIC DNA]</scope>
    <source>
        <strain evidence="1 2">NC_YFY_NT001</strain>
    </source>
</reference>
<proteinExistence type="predicted"/>
<dbReference type="EMBL" id="CP023778">
    <property type="protein sequence ID" value="ATL65101.1"/>
    <property type="molecule type" value="Genomic_DNA"/>
</dbReference>
<organism evidence="1 2">
    <name type="scientific">Nocardia terpenica</name>
    <dbReference type="NCBI Taxonomy" id="455432"/>
    <lineage>
        <taxon>Bacteria</taxon>
        <taxon>Bacillati</taxon>
        <taxon>Actinomycetota</taxon>
        <taxon>Actinomycetes</taxon>
        <taxon>Mycobacteriales</taxon>
        <taxon>Nocardiaceae</taxon>
        <taxon>Nocardia</taxon>
    </lineage>
</organism>
<dbReference type="Proteomes" id="UP000221961">
    <property type="component" value="Chromosome"/>
</dbReference>
<accession>A0A291RC41</accession>
<dbReference type="RefSeq" id="WP_098692416.1">
    <property type="nucleotide sequence ID" value="NZ_CP023778.1"/>
</dbReference>
<dbReference type="AlphaFoldDB" id="A0A291RC41"/>
<protein>
    <submittedName>
        <fullName evidence="1">Uncharacterized protein</fullName>
    </submittedName>
</protein>